<evidence type="ECO:0000313" key="3">
    <source>
        <dbReference type="Proteomes" id="UP000268350"/>
    </source>
</evidence>
<proteinExistence type="predicted"/>
<evidence type="ECO:0000313" key="2">
    <source>
        <dbReference type="EMBL" id="SPP84228.1"/>
    </source>
</evidence>
<accession>A0A3B0KKC3</accession>
<organism evidence="2 3">
    <name type="scientific">Drosophila guanche</name>
    <name type="common">Fruit fly</name>
    <dbReference type="NCBI Taxonomy" id="7266"/>
    <lineage>
        <taxon>Eukaryota</taxon>
        <taxon>Metazoa</taxon>
        <taxon>Ecdysozoa</taxon>
        <taxon>Arthropoda</taxon>
        <taxon>Hexapoda</taxon>
        <taxon>Insecta</taxon>
        <taxon>Pterygota</taxon>
        <taxon>Neoptera</taxon>
        <taxon>Endopterygota</taxon>
        <taxon>Diptera</taxon>
        <taxon>Brachycera</taxon>
        <taxon>Muscomorpha</taxon>
        <taxon>Ephydroidea</taxon>
        <taxon>Drosophilidae</taxon>
        <taxon>Drosophila</taxon>
        <taxon>Sophophora</taxon>
    </lineage>
</organism>
<protein>
    <submittedName>
        <fullName evidence="2">Uncharacterized protein</fullName>
    </submittedName>
</protein>
<feature type="compositionally biased region" description="Basic and acidic residues" evidence="1">
    <location>
        <begin position="1"/>
        <end position="11"/>
    </location>
</feature>
<dbReference type="Proteomes" id="UP000268350">
    <property type="component" value="Unassembled WGS sequence"/>
</dbReference>
<evidence type="ECO:0000256" key="1">
    <source>
        <dbReference type="SAM" id="MobiDB-lite"/>
    </source>
</evidence>
<keyword evidence="3" id="KW-1185">Reference proteome</keyword>
<reference evidence="3" key="1">
    <citation type="submission" date="2018-01" db="EMBL/GenBank/DDBJ databases">
        <authorList>
            <person name="Alioto T."/>
            <person name="Alioto T."/>
        </authorList>
    </citation>
    <scope>NUCLEOTIDE SEQUENCE [LARGE SCALE GENOMIC DNA]</scope>
</reference>
<dbReference type="AlphaFoldDB" id="A0A3B0KKC3"/>
<gene>
    <name evidence="2" type="ORF">DGUA_6G016765</name>
</gene>
<name>A0A3B0KKC3_DROGU</name>
<feature type="region of interest" description="Disordered" evidence="1">
    <location>
        <begin position="1"/>
        <end position="27"/>
    </location>
</feature>
<sequence>MAGAEGRHEPDSGLGSESAGDTDPQFGHEFSSVDTMNALIEEGLSLDVPVLQESDLYQTCIGTFEIPPLFGTELYLFDGIKIARKFLKRLRAVESDTVVCDMAYGLACALNVRSSPSRISIHGPLVIGCVADDVAGAIIGYGVGQYHPHPNVAENGDYVGQSWHMEVRGFALDDDEDSRRIVTEYIRDLMTDPEINLNYNM</sequence>
<dbReference type="EMBL" id="OUUW01000008">
    <property type="protein sequence ID" value="SPP84228.1"/>
    <property type="molecule type" value="Genomic_DNA"/>
</dbReference>